<sequence>MARSRRARIGAVSAGRPDPLGATVDRAGVGFAVAAPDATRVEICLFDTADGPEMQRIALPERDPRGIWHGHVAGLRDGQLYGLRVHGPYDPARGHRFNPHKLLVDPWAREVVGRVSADDATFGFVRGAPGQDLTLDTRDSAPFMPKAVVRRAAKPPSPGPGTAWADTILYEAHVKGLTMLHPDIPPEDRGTFRGVAHPAILNHLVDLGITALELLPVFAFSDERHLPPLGLSNYWGYNPYAFLAPDPRYGTPDDMRTMVAALHDVGIEVILDVVYNHTAESDEQGQTLSLRGLGNRTFYRTCEGGRHYVNDSGCGNSLRLEDPLCLRLVMDSLRHWVTEMGVDGFRFDLAPTPARHNGAFDVAGPFLAAIGQDPTLRAVKLIAEPWDLGDSGHQTGAFPAPWAEWNDHFRDAVRHFFAGQGDAGALAAALSGSSHTFAPSRRPPQASINFVTAHDGFTLRDLVTYDHKHNEANAENNRDGTERNLSWNEGVEGETDDPAILAGRDARRTGLMTALMGALGVPMLLAGDELGHTQGGNNNAYCQDNALSWIDWTRVDDAFLAVVKERIAWRKATPAVRRTAFFTGALDPATGRRDVTWLDGAGRPRLEGFDWAHDRDVLGMALGEAAVDAPPLVFRAPRRAS</sequence>
<dbReference type="InterPro" id="IPR004193">
    <property type="entry name" value="Glyco_hydro_13_N"/>
</dbReference>
<dbReference type="Pfam" id="PF02922">
    <property type="entry name" value="CBM_48"/>
    <property type="match status" value="1"/>
</dbReference>
<dbReference type="SMART" id="SM00642">
    <property type="entry name" value="Aamy"/>
    <property type="match status" value="1"/>
</dbReference>
<evidence type="ECO:0000313" key="6">
    <source>
        <dbReference type="EMBL" id="KAA5607081.1"/>
    </source>
</evidence>
<dbReference type="Proteomes" id="UP000324065">
    <property type="component" value="Unassembled WGS sequence"/>
</dbReference>
<dbReference type="Pfam" id="PF00128">
    <property type="entry name" value="Alpha-amylase"/>
    <property type="match status" value="1"/>
</dbReference>
<dbReference type="Gene3D" id="2.60.40.10">
    <property type="entry name" value="Immunoglobulins"/>
    <property type="match status" value="1"/>
</dbReference>
<dbReference type="OrthoDB" id="3236218at2"/>
<organism evidence="6 7">
    <name type="scientific">Roseospira marina</name>
    <dbReference type="NCBI Taxonomy" id="140057"/>
    <lineage>
        <taxon>Bacteria</taxon>
        <taxon>Pseudomonadati</taxon>
        <taxon>Pseudomonadota</taxon>
        <taxon>Alphaproteobacteria</taxon>
        <taxon>Rhodospirillales</taxon>
        <taxon>Rhodospirillaceae</taxon>
        <taxon>Roseospira</taxon>
    </lineage>
</organism>
<feature type="domain" description="Glycosyl hydrolase family 13 catalytic" evidence="5">
    <location>
        <begin position="167"/>
        <end position="570"/>
    </location>
</feature>
<dbReference type="GO" id="GO:0004135">
    <property type="term" value="F:amylo-alpha-1,6-glucosidase activity"/>
    <property type="evidence" value="ECO:0007669"/>
    <property type="project" value="InterPro"/>
</dbReference>
<dbReference type="SUPFAM" id="SSF81296">
    <property type="entry name" value="E set domains"/>
    <property type="match status" value="1"/>
</dbReference>
<evidence type="ECO:0000256" key="2">
    <source>
        <dbReference type="ARBA" id="ARBA00022801"/>
    </source>
</evidence>
<dbReference type="SUPFAM" id="SSF51445">
    <property type="entry name" value="(Trans)glycosidases"/>
    <property type="match status" value="1"/>
</dbReference>
<reference evidence="6 7" key="1">
    <citation type="submission" date="2019-09" db="EMBL/GenBank/DDBJ databases">
        <title>Genome sequence of Roseospira marina, one of the more divergent members of the non-sulfur purple photosynthetic bacterial family, the Rhodospirillaceae.</title>
        <authorList>
            <person name="Meyer T."/>
            <person name="Kyndt J."/>
        </authorList>
    </citation>
    <scope>NUCLEOTIDE SEQUENCE [LARGE SCALE GENOMIC DNA]</scope>
    <source>
        <strain evidence="6 7">DSM 15113</strain>
    </source>
</reference>
<dbReference type="AlphaFoldDB" id="A0A5M6IFL6"/>
<evidence type="ECO:0000256" key="1">
    <source>
        <dbReference type="ARBA" id="ARBA00008061"/>
    </source>
</evidence>
<dbReference type="InterPro" id="IPR006047">
    <property type="entry name" value="GH13_cat_dom"/>
</dbReference>
<proteinExistence type="inferred from homology"/>
<dbReference type="EMBL" id="VWPJ01000002">
    <property type="protein sequence ID" value="KAA5607081.1"/>
    <property type="molecule type" value="Genomic_DNA"/>
</dbReference>
<name>A0A5M6IFL6_9PROT</name>
<keyword evidence="3" id="KW-0326">Glycosidase</keyword>
<dbReference type="RefSeq" id="WP_150061091.1">
    <property type="nucleotide sequence ID" value="NZ_JACHII010000003.1"/>
</dbReference>
<gene>
    <name evidence="6" type="primary">glgX</name>
    <name evidence="6" type="ORF">F1188_04030</name>
</gene>
<evidence type="ECO:0000256" key="3">
    <source>
        <dbReference type="ARBA" id="ARBA00023295"/>
    </source>
</evidence>
<evidence type="ECO:0000313" key="7">
    <source>
        <dbReference type="Proteomes" id="UP000324065"/>
    </source>
</evidence>
<dbReference type="InterPro" id="IPR013783">
    <property type="entry name" value="Ig-like_fold"/>
</dbReference>
<dbReference type="InterPro" id="IPR014756">
    <property type="entry name" value="Ig_E-set"/>
</dbReference>
<dbReference type="NCBIfam" id="TIGR02100">
    <property type="entry name" value="glgX_debranch"/>
    <property type="match status" value="1"/>
</dbReference>
<protein>
    <submittedName>
        <fullName evidence="6">Glycogen debranching protein GlgX</fullName>
    </submittedName>
</protein>
<comment type="caution">
    <text evidence="6">The sequence shown here is derived from an EMBL/GenBank/DDBJ whole genome shotgun (WGS) entry which is preliminary data.</text>
</comment>
<keyword evidence="2" id="KW-0378">Hydrolase</keyword>
<dbReference type="PANTHER" id="PTHR43002">
    <property type="entry name" value="GLYCOGEN DEBRANCHING ENZYME"/>
    <property type="match status" value="1"/>
</dbReference>
<comment type="similarity">
    <text evidence="1">Belongs to the glycosyl hydrolase 13 family.</text>
</comment>
<dbReference type="Gene3D" id="3.20.20.80">
    <property type="entry name" value="Glycosidases"/>
    <property type="match status" value="1"/>
</dbReference>
<dbReference type="CDD" id="cd11326">
    <property type="entry name" value="AmyAc_Glg_debranch"/>
    <property type="match status" value="1"/>
</dbReference>
<feature type="region of interest" description="Disordered" evidence="4">
    <location>
        <begin position="470"/>
        <end position="496"/>
    </location>
</feature>
<accession>A0A5M6IFL6</accession>
<dbReference type="CDD" id="cd02856">
    <property type="entry name" value="E_set_GDE_Isoamylase_N"/>
    <property type="match status" value="1"/>
</dbReference>
<keyword evidence="7" id="KW-1185">Reference proteome</keyword>
<feature type="compositionally biased region" description="Basic and acidic residues" evidence="4">
    <location>
        <begin position="470"/>
        <end position="482"/>
    </location>
</feature>
<dbReference type="InterPro" id="IPR011837">
    <property type="entry name" value="Glycogen_debranch_GlgX"/>
</dbReference>
<dbReference type="InterPro" id="IPR044505">
    <property type="entry name" value="GlgX_Isoamylase_N_E_set"/>
</dbReference>
<dbReference type="GO" id="GO:0005980">
    <property type="term" value="P:glycogen catabolic process"/>
    <property type="evidence" value="ECO:0007669"/>
    <property type="project" value="InterPro"/>
</dbReference>
<evidence type="ECO:0000259" key="5">
    <source>
        <dbReference type="SMART" id="SM00642"/>
    </source>
</evidence>
<evidence type="ECO:0000256" key="4">
    <source>
        <dbReference type="SAM" id="MobiDB-lite"/>
    </source>
</evidence>
<dbReference type="InterPro" id="IPR017853">
    <property type="entry name" value="GH"/>
</dbReference>